<feature type="non-terminal residue" evidence="2">
    <location>
        <position position="96"/>
    </location>
</feature>
<organism evidence="2 3">
    <name type="scientific">Adineta steineri</name>
    <dbReference type="NCBI Taxonomy" id="433720"/>
    <lineage>
        <taxon>Eukaryota</taxon>
        <taxon>Metazoa</taxon>
        <taxon>Spiralia</taxon>
        <taxon>Gnathifera</taxon>
        <taxon>Rotifera</taxon>
        <taxon>Eurotatoria</taxon>
        <taxon>Bdelloidea</taxon>
        <taxon>Adinetida</taxon>
        <taxon>Adinetidae</taxon>
        <taxon>Adineta</taxon>
    </lineage>
</organism>
<accession>A0A820RBE1</accession>
<evidence type="ECO:0000256" key="1">
    <source>
        <dbReference type="SAM" id="MobiDB-lite"/>
    </source>
</evidence>
<feature type="region of interest" description="Disordered" evidence="1">
    <location>
        <begin position="1"/>
        <end position="96"/>
    </location>
</feature>
<comment type="caution">
    <text evidence="2">The sequence shown here is derived from an EMBL/GenBank/DDBJ whole genome shotgun (WGS) entry which is preliminary data.</text>
</comment>
<gene>
    <name evidence="2" type="ORF">KXQ929_LOCUS52991</name>
</gene>
<evidence type="ECO:0000313" key="3">
    <source>
        <dbReference type="Proteomes" id="UP000663868"/>
    </source>
</evidence>
<sequence>RREAGIPGLDYSNDDEESRRRRVPFAKPVPKPFEKAWRSVDPYPGDSNNRMTNSLDPDDSFYPQSAPQPPNFPRGSLSMLDDYSRGGGPPDFDTRG</sequence>
<evidence type="ECO:0000313" key="2">
    <source>
        <dbReference type="EMBL" id="CAF4434528.1"/>
    </source>
</evidence>
<dbReference type="Proteomes" id="UP000663868">
    <property type="component" value="Unassembled WGS sequence"/>
</dbReference>
<feature type="non-terminal residue" evidence="2">
    <location>
        <position position="1"/>
    </location>
</feature>
<name>A0A820RBE1_9BILA</name>
<reference evidence="2" key="1">
    <citation type="submission" date="2021-02" db="EMBL/GenBank/DDBJ databases">
        <authorList>
            <person name="Nowell W R."/>
        </authorList>
    </citation>
    <scope>NUCLEOTIDE SEQUENCE</scope>
</reference>
<dbReference type="EMBL" id="CAJOBB010029119">
    <property type="protein sequence ID" value="CAF4434528.1"/>
    <property type="molecule type" value="Genomic_DNA"/>
</dbReference>
<feature type="compositionally biased region" description="Polar residues" evidence="1">
    <location>
        <begin position="46"/>
        <end position="55"/>
    </location>
</feature>
<protein>
    <submittedName>
        <fullName evidence="2">Uncharacterized protein</fullName>
    </submittedName>
</protein>
<dbReference type="AlphaFoldDB" id="A0A820RBE1"/>
<proteinExistence type="predicted"/>